<proteinExistence type="predicted"/>
<dbReference type="EMBL" id="QPJW01000010">
    <property type="protein sequence ID" value="RCX17073.1"/>
    <property type="molecule type" value="Genomic_DNA"/>
</dbReference>
<name>A0A369B6E0_9BACL</name>
<dbReference type="RefSeq" id="WP_181873231.1">
    <property type="nucleotide sequence ID" value="NZ_QPJW01000010.1"/>
</dbReference>
<sequence>MAIDRFIIKKIQTCTYEPMRLNLLRLFLIRIEKAMHEEEAHKTAVY</sequence>
<protein>
    <submittedName>
        <fullName evidence="1">Uncharacterized protein</fullName>
    </submittedName>
</protein>
<reference evidence="1 2" key="1">
    <citation type="submission" date="2018-07" db="EMBL/GenBank/DDBJ databases">
        <title>Genomic Encyclopedia of Type Strains, Phase III (KMG-III): the genomes of soil and plant-associated and newly described type strains.</title>
        <authorList>
            <person name="Whitman W."/>
        </authorList>
    </citation>
    <scope>NUCLEOTIDE SEQUENCE [LARGE SCALE GENOMIC DNA]</scope>
    <source>
        <strain evidence="1 2">CECT 8333</strain>
    </source>
</reference>
<accession>A0A369B6E0</accession>
<keyword evidence="2" id="KW-1185">Reference proteome</keyword>
<evidence type="ECO:0000313" key="1">
    <source>
        <dbReference type="EMBL" id="RCX17073.1"/>
    </source>
</evidence>
<comment type="caution">
    <text evidence="1">The sequence shown here is derived from an EMBL/GenBank/DDBJ whole genome shotgun (WGS) entry which is preliminary data.</text>
</comment>
<evidence type="ECO:0000313" key="2">
    <source>
        <dbReference type="Proteomes" id="UP000253090"/>
    </source>
</evidence>
<dbReference type="AlphaFoldDB" id="A0A369B6E0"/>
<organism evidence="1 2">
    <name type="scientific">Fontibacillus phaseoli</name>
    <dbReference type="NCBI Taxonomy" id="1416533"/>
    <lineage>
        <taxon>Bacteria</taxon>
        <taxon>Bacillati</taxon>
        <taxon>Bacillota</taxon>
        <taxon>Bacilli</taxon>
        <taxon>Bacillales</taxon>
        <taxon>Paenibacillaceae</taxon>
        <taxon>Fontibacillus</taxon>
    </lineage>
</organism>
<dbReference type="Proteomes" id="UP000253090">
    <property type="component" value="Unassembled WGS sequence"/>
</dbReference>
<gene>
    <name evidence="1" type="ORF">DFP94_110135</name>
</gene>